<organism evidence="1 2">
    <name type="scientific">Haloferula luteola</name>
    <dbReference type="NCBI Taxonomy" id="595692"/>
    <lineage>
        <taxon>Bacteria</taxon>
        <taxon>Pseudomonadati</taxon>
        <taxon>Verrucomicrobiota</taxon>
        <taxon>Verrucomicrobiia</taxon>
        <taxon>Verrucomicrobiales</taxon>
        <taxon>Verrucomicrobiaceae</taxon>
        <taxon>Haloferula</taxon>
    </lineage>
</organism>
<comment type="caution">
    <text evidence="1">The sequence shown here is derived from an EMBL/GenBank/DDBJ whole genome shotgun (WGS) entry which is preliminary data.</text>
</comment>
<dbReference type="RefSeq" id="WP_184016693.1">
    <property type="nucleotide sequence ID" value="NZ_JACHFD010000004.1"/>
</dbReference>
<evidence type="ECO:0000313" key="2">
    <source>
        <dbReference type="Proteomes" id="UP000557717"/>
    </source>
</evidence>
<gene>
    <name evidence="1" type="ORF">HNR46_001192</name>
</gene>
<protein>
    <submittedName>
        <fullName evidence="1">CRISPR system Cascade subunit CasA</fullName>
    </submittedName>
</protein>
<proteinExistence type="predicted"/>
<dbReference type="InterPro" id="IPR013381">
    <property type="entry name" value="CRISPR-assoc_prot_Cse1"/>
</dbReference>
<keyword evidence="2" id="KW-1185">Reference proteome</keyword>
<dbReference type="NCBIfam" id="TIGR02547">
    <property type="entry name" value="casA_cse1"/>
    <property type="match status" value="1"/>
</dbReference>
<dbReference type="Proteomes" id="UP000557717">
    <property type="component" value="Unassembled WGS sequence"/>
</dbReference>
<sequence length="490" mass="54088">MTPFNLIDQPWIPVRWLPSSETRRPPQISLCEAFALSEKIADIDGAPHERIALMRLLVCITHAALGAPLDADEWGDFGSDLEIAVPAYLHHPTIHPRFHLLGPDPRFLQKKPKSLDPKDGYPLSKSAFHLSSGNNSKLLDHWGEAPRPWTPSAAALLVLCLQNFFVGGSMASKVKGNGPALKSLQMLLKGDSLRDSILRNALDLETIERTGGHLGKPVWEGPPDHNLLARLAPISCALWLSDDLQTLFIDQGHSYLEFEAYRDPFASIEIIKDGKNEKRRLLRAKPDQGIWRDLHLLTNLTHSVGSDAALNLQCFNARKNLGETTDLWVGELIKAKDAKIEDATESTFTIPQALFGEAGQHLYAAGIDHAEAVSKFLYGAIKTYGKSLSHENPPILEGKKQFWHQLDQNHRTLIEMAGKPQPGQAEIGSHDAKDPWTLLVRAAAIRAFKSVCPHTTPRQIQAHSAGARVLRKALYPKPPGATKNATPSQT</sequence>
<dbReference type="Pfam" id="PF09481">
    <property type="entry name" value="CRISPR_Cse1"/>
    <property type="match status" value="1"/>
</dbReference>
<accession>A0A840V895</accession>
<dbReference type="EMBL" id="JACHFD010000004">
    <property type="protein sequence ID" value="MBB5350958.1"/>
    <property type="molecule type" value="Genomic_DNA"/>
</dbReference>
<name>A0A840V895_9BACT</name>
<dbReference type="AlphaFoldDB" id="A0A840V895"/>
<reference evidence="1 2" key="1">
    <citation type="submission" date="2020-08" db="EMBL/GenBank/DDBJ databases">
        <title>Genomic Encyclopedia of Type Strains, Phase IV (KMG-IV): sequencing the most valuable type-strain genomes for metagenomic binning, comparative biology and taxonomic classification.</title>
        <authorList>
            <person name="Goeker M."/>
        </authorList>
    </citation>
    <scope>NUCLEOTIDE SEQUENCE [LARGE SCALE GENOMIC DNA]</scope>
    <source>
        <strain evidence="1 2">YC6886</strain>
    </source>
</reference>
<evidence type="ECO:0000313" key="1">
    <source>
        <dbReference type="EMBL" id="MBB5350958.1"/>
    </source>
</evidence>